<dbReference type="GO" id="GO:0005737">
    <property type="term" value="C:cytoplasm"/>
    <property type="evidence" value="ECO:0007669"/>
    <property type="project" value="UniProtKB-SubCell"/>
</dbReference>
<dbReference type="InterPro" id="IPR045875">
    <property type="entry name" value="NTF2"/>
</dbReference>
<dbReference type="GO" id="GO:0006606">
    <property type="term" value="P:protein import into nucleus"/>
    <property type="evidence" value="ECO:0007669"/>
    <property type="project" value="UniProtKB-ARBA"/>
</dbReference>
<dbReference type="OrthoDB" id="6507044at2759"/>
<evidence type="ECO:0000256" key="3">
    <source>
        <dbReference type="RuleBase" id="RU369002"/>
    </source>
</evidence>
<keyword evidence="3" id="KW-0653">Protein transport</keyword>
<evidence type="ECO:0000313" key="5">
    <source>
        <dbReference type="EMBL" id="KAG0326036.1"/>
    </source>
</evidence>
<evidence type="ECO:0000259" key="4">
    <source>
        <dbReference type="PROSITE" id="PS50177"/>
    </source>
</evidence>
<organism evidence="5 6">
    <name type="scientific">Dissophora globulifera</name>
    <dbReference type="NCBI Taxonomy" id="979702"/>
    <lineage>
        <taxon>Eukaryota</taxon>
        <taxon>Fungi</taxon>
        <taxon>Fungi incertae sedis</taxon>
        <taxon>Mucoromycota</taxon>
        <taxon>Mortierellomycotina</taxon>
        <taxon>Mortierellomycetes</taxon>
        <taxon>Mortierellales</taxon>
        <taxon>Mortierellaceae</taxon>
        <taxon>Dissophora</taxon>
    </lineage>
</organism>
<dbReference type="Proteomes" id="UP000738325">
    <property type="component" value="Unassembled WGS sequence"/>
</dbReference>
<proteinExistence type="predicted"/>
<dbReference type="InterPro" id="IPR032710">
    <property type="entry name" value="NTF2-like_dom_sf"/>
</dbReference>
<evidence type="ECO:0000256" key="1">
    <source>
        <dbReference type="ARBA" id="ARBA00022490"/>
    </source>
</evidence>
<sequence length="121" mass="13582">MAEATAIAQQFTEYYYSTFDTNRSGLQPLYRETSVLTWEGAAIQGGKAIVDKLVSLPFTSVQHRVSTQDAQPVGDMLVIAVTGQLLIDGEQNPQFFTQTFVLRRDDAGFYVQNDFFRLVYG</sequence>
<dbReference type="PROSITE" id="PS50177">
    <property type="entry name" value="NTF2_DOMAIN"/>
    <property type="match status" value="1"/>
</dbReference>
<dbReference type="Gene3D" id="3.10.450.50">
    <property type="match status" value="1"/>
</dbReference>
<dbReference type="PANTHER" id="PTHR12612">
    <property type="entry name" value="NUCLEAR TRANSPORT FACTOR 2"/>
    <property type="match status" value="1"/>
</dbReference>
<name>A0A9P6RST4_9FUNG</name>
<dbReference type="InterPro" id="IPR002075">
    <property type="entry name" value="NTF2_dom"/>
</dbReference>
<protein>
    <recommendedName>
        <fullName evidence="2 3">Nuclear transport factor 2</fullName>
        <shortName evidence="3">NTF-2</shortName>
    </recommendedName>
</protein>
<comment type="subcellular location">
    <subcellularLocation>
        <location evidence="3">Cytoplasm</location>
    </subcellularLocation>
    <subcellularLocation>
        <location evidence="3">Nucleus</location>
    </subcellularLocation>
</comment>
<dbReference type="GO" id="GO:0005635">
    <property type="term" value="C:nuclear envelope"/>
    <property type="evidence" value="ECO:0007669"/>
    <property type="project" value="UniProtKB-ARBA"/>
</dbReference>
<gene>
    <name evidence="5" type="primary">NTF2</name>
    <name evidence="5" type="ORF">BGZ99_010257</name>
</gene>
<comment type="caution">
    <text evidence="5">The sequence shown here is derived from an EMBL/GenBank/DDBJ whole genome shotgun (WGS) entry which is preliminary data.</text>
</comment>
<reference evidence="5" key="1">
    <citation type="journal article" date="2020" name="Fungal Divers.">
        <title>Resolving the Mortierellaceae phylogeny through synthesis of multi-gene phylogenetics and phylogenomics.</title>
        <authorList>
            <person name="Vandepol N."/>
            <person name="Liber J."/>
            <person name="Desiro A."/>
            <person name="Na H."/>
            <person name="Kennedy M."/>
            <person name="Barry K."/>
            <person name="Grigoriev I.V."/>
            <person name="Miller A.N."/>
            <person name="O'Donnell K."/>
            <person name="Stajich J.E."/>
            <person name="Bonito G."/>
        </authorList>
    </citation>
    <scope>NUCLEOTIDE SEQUENCE</scope>
    <source>
        <strain evidence="5">REB-010B</strain>
    </source>
</reference>
<evidence type="ECO:0000256" key="2">
    <source>
        <dbReference type="ARBA" id="ARBA00026247"/>
    </source>
</evidence>
<feature type="domain" description="NTF2" evidence="4">
    <location>
        <begin position="7"/>
        <end position="118"/>
    </location>
</feature>
<evidence type="ECO:0000313" key="6">
    <source>
        <dbReference type="Proteomes" id="UP000738325"/>
    </source>
</evidence>
<dbReference type="SUPFAM" id="SSF54427">
    <property type="entry name" value="NTF2-like"/>
    <property type="match status" value="1"/>
</dbReference>
<comment type="function">
    <text evidence="3">Has a role in nuclear-cytoplasmic transport of proteins and mRNAs.</text>
</comment>
<keyword evidence="3" id="KW-0539">Nucleus</keyword>
<keyword evidence="3" id="KW-0813">Transport</keyword>
<dbReference type="FunFam" id="3.10.450.50:FF:000005">
    <property type="entry name" value="Nuclear transport factor 2"/>
    <property type="match status" value="1"/>
</dbReference>
<accession>A0A9P6RST4</accession>
<keyword evidence="1 3" id="KW-0963">Cytoplasm</keyword>
<dbReference type="AlphaFoldDB" id="A0A9P6RST4"/>
<keyword evidence="6" id="KW-1185">Reference proteome</keyword>
<dbReference type="Pfam" id="PF02136">
    <property type="entry name" value="NTF2"/>
    <property type="match status" value="1"/>
</dbReference>
<dbReference type="CDD" id="cd00780">
    <property type="entry name" value="NTF2"/>
    <property type="match status" value="1"/>
</dbReference>
<dbReference type="GO" id="GO:0051028">
    <property type="term" value="P:mRNA transport"/>
    <property type="evidence" value="ECO:0007669"/>
    <property type="project" value="UniProtKB-UniRule"/>
</dbReference>
<dbReference type="EMBL" id="JAAAIP010000094">
    <property type="protein sequence ID" value="KAG0326036.1"/>
    <property type="molecule type" value="Genomic_DNA"/>
</dbReference>
<dbReference type="InterPro" id="IPR018222">
    <property type="entry name" value="Nuclear_transport_factor_2_euk"/>
</dbReference>